<keyword evidence="1" id="KW-1133">Transmembrane helix</keyword>
<accession>A0A8B6FMI0</accession>
<dbReference type="AlphaFoldDB" id="A0A8B6FMI0"/>
<evidence type="ECO:0000256" key="1">
    <source>
        <dbReference type="SAM" id="Phobius"/>
    </source>
</evidence>
<keyword evidence="1" id="KW-0472">Membrane</keyword>
<keyword evidence="3" id="KW-1185">Reference proteome</keyword>
<organism evidence="2 3">
    <name type="scientific">Mytilus galloprovincialis</name>
    <name type="common">Mediterranean mussel</name>
    <dbReference type="NCBI Taxonomy" id="29158"/>
    <lineage>
        <taxon>Eukaryota</taxon>
        <taxon>Metazoa</taxon>
        <taxon>Spiralia</taxon>
        <taxon>Lophotrochozoa</taxon>
        <taxon>Mollusca</taxon>
        <taxon>Bivalvia</taxon>
        <taxon>Autobranchia</taxon>
        <taxon>Pteriomorphia</taxon>
        <taxon>Mytilida</taxon>
        <taxon>Mytiloidea</taxon>
        <taxon>Mytilidae</taxon>
        <taxon>Mytilinae</taxon>
        <taxon>Mytilus</taxon>
    </lineage>
</organism>
<comment type="caution">
    <text evidence="2">The sequence shown here is derived from an EMBL/GenBank/DDBJ whole genome shotgun (WGS) entry which is preliminary data.</text>
</comment>
<keyword evidence="1" id="KW-0812">Transmembrane</keyword>
<dbReference type="OrthoDB" id="6141212at2759"/>
<sequence>MVHTLSSYNSTPLASIKYNKRTSAMYSTTTVFDMRPSAVAIGSAGVFILLAILGFVIGTDCVHVVKFIMNIRLNMTHLLRRKSGKFKTMRSKETTEMSVYTVYAEDLVKSNTTTTTSIVKSKGSTADFLSVSD</sequence>
<feature type="transmembrane region" description="Helical" evidence="1">
    <location>
        <begin position="38"/>
        <end position="65"/>
    </location>
</feature>
<dbReference type="EMBL" id="UYJE01007033">
    <property type="protein sequence ID" value="VDI51162.1"/>
    <property type="molecule type" value="Genomic_DNA"/>
</dbReference>
<protein>
    <submittedName>
        <fullName evidence="2">Uncharacterized protein</fullName>
    </submittedName>
</protein>
<name>A0A8B6FMI0_MYTGA</name>
<evidence type="ECO:0000313" key="3">
    <source>
        <dbReference type="Proteomes" id="UP000596742"/>
    </source>
</evidence>
<evidence type="ECO:0000313" key="2">
    <source>
        <dbReference type="EMBL" id="VDI51162.1"/>
    </source>
</evidence>
<gene>
    <name evidence="2" type="ORF">MGAL_10B044315</name>
</gene>
<reference evidence="2" key="1">
    <citation type="submission" date="2018-11" db="EMBL/GenBank/DDBJ databases">
        <authorList>
            <person name="Alioto T."/>
            <person name="Alioto T."/>
        </authorList>
    </citation>
    <scope>NUCLEOTIDE SEQUENCE</scope>
</reference>
<dbReference type="Proteomes" id="UP000596742">
    <property type="component" value="Unassembled WGS sequence"/>
</dbReference>
<proteinExistence type="predicted"/>